<keyword evidence="5" id="KW-0862">Zinc</keyword>
<comment type="cofactor">
    <cofactor evidence="1">
        <name>Zn(2+)</name>
        <dbReference type="ChEBI" id="CHEBI:29105"/>
    </cofactor>
</comment>
<gene>
    <name evidence="7" type="ORF">QM524_01635</name>
</gene>
<accession>A0ABT6Y2V1</accession>
<dbReference type="Pfam" id="PF07998">
    <property type="entry name" value="Peptidase_M54"/>
    <property type="match status" value="1"/>
</dbReference>
<keyword evidence="4 7" id="KW-0378">Hydrolase</keyword>
<evidence type="ECO:0000256" key="2">
    <source>
        <dbReference type="ARBA" id="ARBA00022670"/>
    </source>
</evidence>
<dbReference type="PANTHER" id="PTHR15910:SF1">
    <property type="entry name" value="ARCHAEMETZINCIN-2"/>
    <property type="match status" value="1"/>
</dbReference>
<sequence length="201" mass="22900">MFKNLKIAFLLTVYASGLIYCIQKDHKTEAAITIAIQPFTGIPEKDVVYVEQKIKSFYPKVVVLPKINLPKQAYYKTRNRYRADSILVFLNQSKAHDFVFIGLTSKDISATKGINNDFGVLGLGYCPGKACVASTFRLEKNTRQEQLFKVAIHELGHTQGLPHCKQKHCFMRDAEGKNPTNEEKEFCKDCKKHLRGKGWKL</sequence>
<reference evidence="7 8" key="1">
    <citation type="submission" date="2023-05" db="EMBL/GenBank/DDBJ databases">
        <title>Novel species of genus Flectobacillus isolated from stream in China.</title>
        <authorList>
            <person name="Lu H."/>
        </authorList>
    </citation>
    <scope>NUCLEOTIDE SEQUENCE [LARGE SCALE GENOMIC DNA]</scope>
    <source>
        <strain evidence="7 8">KCTC 42575</strain>
    </source>
</reference>
<evidence type="ECO:0000313" key="8">
    <source>
        <dbReference type="Proteomes" id="UP001236507"/>
    </source>
</evidence>
<evidence type="ECO:0000256" key="4">
    <source>
        <dbReference type="ARBA" id="ARBA00022801"/>
    </source>
</evidence>
<keyword evidence="3" id="KW-0479">Metal-binding</keyword>
<dbReference type="SUPFAM" id="SSF55486">
    <property type="entry name" value="Metalloproteases ('zincins'), catalytic domain"/>
    <property type="match status" value="1"/>
</dbReference>
<keyword evidence="8" id="KW-1185">Reference proteome</keyword>
<evidence type="ECO:0000256" key="1">
    <source>
        <dbReference type="ARBA" id="ARBA00001947"/>
    </source>
</evidence>
<dbReference type="GO" id="GO:0008237">
    <property type="term" value="F:metallopeptidase activity"/>
    <property type="evidence" value="ECO:0007669"/>
    <property type="project" value="UniProtKB-KW"/>
</dbReference>
<dbReference type="PANTHER" id="PTHR15910">
    <property type="entry name" value="ARCHAEMETZINCIN"/>
    <property type="match status" value="1"/>
</dbReference>
<dbReference type="Proteomes" id="UP001236507">
    <property type="component" value="Unassembled WGS sequence"/>
</dbReference>
<keyword evidence="6 7" id="KW-0482">Metalloprotease</keyword>
<organism evidence="7 8">
    <name type="scientific">Flectobacillus roseus</name>
    <dbReference type="NCBI Taxonomy" id="502259"/>
    <lineage>
        <taxon>Bacteria</taxon>
        <taxon>Pseudomonadati</taxon>
        <taxon>Bacteroidota</taxon>
        <taxon>Cytophagia</taxon>
        <taxon>Cytophagales</taxon>
        <taxon>Flectobacillaceae</taxon>
        <taxon>Flectobacillus</taxon>
    </lineage>
</organism>
<protein>
    <submittedName>
        <fullName evidence="7">Matrixin family metalloprotease</fullName>
        <ecNumber evidence="7">3.4.24.-</ecNumber>
    </submittedName>
</protein>
<dbReference type="Gene3D" id="3.40.390.10">
    <property type="entry name" value="Collagenase (Catalytic Domain)"/>
    <property type="match status" value="1"/>
</dbReference>
<dbReference type="InterPro" id="IPR024079">
    <property type="entry name" value="MetalloPept_cat_dom_sf"/>
</dbReference>
<evidence type="ECO:0000313" key="7">
    <source>
        <dbReference type="EMBL" id="MDI9857899.1"/>
    </source>
</evidence>
<proteinExistence type="predicted"/>
<dbReference type="RefSeq" id="WP_283343185.1">
    <property type="nucleotide sequence ID" value="NZ_JASHIF010000002.1"/>
</dbReference>
<dbReference type="InterPro" id="IPR012962">
    <property type="entry name" value="Pept_M54_archaemetzincn"/>
</dbReference>
<evidence type="ECO:0000256" key="6">
    <source>
        <dbReference type="ARBA" id="ARBA00023049"/>
    </source>
</evidence>
<keyword evidence="2" id="KW-0645">Protease</keyword>
<dbReference type="CDD" id="cd11375">
    <property type="entry name" value="Peptidase_M54"/>
    <property type="match status" value="1"/>
</dbReference>
<dbReference type="EC" id="3.4.24.-" evidence="7"/>
<evidence type="ECO:0000256" key="3">
    <source>
        <dbReference type="ARBA" id="ARBA00022723"/>
    </source>
</evidence>
<name>A0ABT6Y2V1_9BACT</name>
<comment type="caution">
    <text evidence="7">The sequence shown here is derived from an EMBL/GenBank/DDBJ whole genome shotgun (WGS) entry which is preliminary data.</text>
</comment>
<evidence type="ECO:0000256" key="5">
    <source>
        <dbReference type="ARBA" id="ARBA00022833"/>
    </source>
</evidence>
<dbReference type="EMBL" id="JASHIF010000002">
    <property type="protein sequence ID" value="MDI9857899.1"/>
    <property type="molecule type" value="Genomic_DNA"/>
</dbReference>